<name>A0AA36H2I7_CYLNA</name>
<dbReference type="InterPro" id="IPR052501">
    <property type="entry name" value="Alpha-1-2_FucT"/>
</dbReference>
<reference evidence="1" key="1">
    <citation type="submission" date="2023-07" db="EMBL/GenBank/DDBJ databases">
        <authorList>
            <consortium name="CYATHOMIX"/>
        </authorList>
    </citation>
    <scope>NUCLEOTIDE SEQUENCE</scope>
    <source>
        <strain evidence="1">N/A</strain>
    </source>
</reference>
<evidence type="ECO:0000313" key="1">
    <source>
        <dbReference type="EMBL" id="CAJ0602547.1"/>
    </source>
</evidence>
<keyword evidence="2" id="KW-1185">Reference proteome</keyword>
<gene>
    <name evidence="1" type="ORF">CYNAS_LOCUS14530</name>
</gene>
<sequence length="301" mass="35362">MSRLRSRKVFLLGLFVILFTIVAVKWRSFDEKTESSRKYVGFRMNTGRFGAQLFHLIAGYGIGRTLNRTHYLSLQDGPIVHVVKYLRQFKEVFPRLQETFVIAPYDADETRVAFSTACCKFDNPLRLYNNTSKYLFLMLKFGQHPKYFQDYIEDIRKFLQFSENVKQMGEKNFTAAWKTFNRDSMCIHTRRSDFVQLKVSTDMENAVKAATSIAQQKEANTVRKTVYVSNFSVPVDLYAASQLCTSFLITATTSTFGWWLAFFSKNQHNVFYMSDKRNLYDKVPRRELFLERWKDFSNQTS</sequence>
<dbReference type="EMBL" id="CATQJL010000305">
    <property type="protein sequence ID" value="CAJ0602547.1"/>
    <property type="molecule type" value="Genomic_DNA"/>
</dbReference>
<dbReference type="PANTHER" id="PTHR22898">
    <property type="entry name" value="UNCHARACTERIZED GLYCOSOL TRANSFERASE-RELATED"/>
    <property type="match status" value="1"/>
</dbReference>
<comment type="caution">
    <text evidence="1">The sequence shown here is derived from an EMBL/GenBank/DDBJ whole genome shotgun (WGS) entry which is preliminary data.</text>
</comment>
<evidence type="ECO:0000313" key="2">
    <source>
        <dbReference type="Proteomes" id="UP001176961"/>
    </source>
</evidence>
<dbReference type="PANTHER" id="PTHR22898:SF3">
    <property type="entry name" value="ALPHA-1,2-FUCOSYLTRANSFERASE-RELATED"/>
    <property type="match status" value="1"/>
</dbReference>
<proteinExistence type="predicted"/>
<dbReference type="Proteomes" id="UP001176961">
    <property type="component" value="Unassembled WGS sequence"/>
</dbReference>
<accession>A0AA36H2I7</accession>
<dbReference type="AlphaFoldDB" id="A0AA36H2I7"/>
<protein>
    <recommendedName>
        <fullName evidence="3">L-Fucosyltransferase</fullName>
    </recommendedName>
</protein>
<organism evidence="1 2">
    <name type="scientific">Cylicocyclus nassatus</name>
    <name type="common">Nematode worm</name>
    <dbReference type="NCBI Taxonomy" id="53992"/>
    <lineage>
        <taxon>Eukaryota</taxon>
        <taxon>Metazoa</taxon>
        <taxon>Ecdysozoa</taxon>
        <taxon>Nematoda</taxon>
        <taxon>Chromadorea</taxon>
        <taxon>Rhabditida</taxon>
        <taxon>Rhabditina</taxon>
        <taxon>Rhabditomorpha</taxon>
        <taxon>Strongyloidea</taxon>
        <taxon>Strongylidae</taxon>
        <taxon>Cylicocyclus</taxon>
    </lineage>
</organism>
<evidence type="ECO:0008006" key="3">
    <source>
        <dbReference type="Google" id="ProtNLM"/>
    </source>
</evidence>